<evidence type="ECO:0000313" key="3">
    <source>
        <dbReference type="Proteomes" id="UP000287033"/>
    </source>
</evidence>
<comment type="caution">
    <text evidence="2">The sequence shown here is derived from an EMBL/GenBank/DDBJ whole genome shotgun (WGS) entry which is preliminary data.</text>
</comment>
<dbReference type="Proteomes" id="UP000287033">
    <property type="component" value="Unassembled WGS sequence"/>
</dbReference>
<organism evidence="2 3">
    <name type="scientific">Chiloscyllium punctatum</name>
    <name type="common">Brownbanded bambooshark</name>
    <name type="synonym">Hemiscyllium punctatum</name>
    <dbReference type="NCBI Taxonomy" id="137246"/>
    <lineage>
        <taxon>Eukaryota</taxon>
        <taxon>Metazoa</taxon>
        <taxon>Chordata</taxon>
        <taxon>Craniata</taxon>
        <taxon>Vertebrata</taxon>
        <taxon>Chondrichthyes</taxon>
        <taxon>Elasmobranchii</taxon>
        <taxon>Galeomorphii</taxon>
        <taxon>Galeoidea</taxon>
        <taxon>Orectolobiformes</taxon>
        <taxon>Hemiscylliidae</taxon>
        <taxon>Chiloscyllium</taxon>
    </lineage>
</organism>
<evidence type="ECO:0000256" key="1">
    <source>
        <dbReference type="SAM" id="MobiDB-lite"/>
    </source>
</evidence>
<gene>
    <name evidence="2" type="ORF">chiPu_0004651</name>
</gene>
<feature type="compositionally biased region" description="Low complexity" evidence="1">
    <location>
        <begin position="40"/>
        <end position="53"/>
    </location>
</feature>
<name>A0A401S763_CHIPU</name>
<evidence type="ECO:0000313" key="2">
    <source>
        <dbReference type="EMBL" id="GCC26236.1"/>
    </source>
</evidence>
<dbReference type="InterPro" id="IPR029193">
    <property type="entry name" value="TEX12"/>
</dbReference>
<protein>
    <submittedName>
        <fullName evidence="2">Uncharacterized protein</fullName>
    </submittedName>
</protein>
<dbReference type="PANTHER" id="PTHR37349">
    <property type="entry name" value="TESTIS-EXPRESSED PROTEIN 12"/>
    <property type="match status" value="1"/>
</dbReference>
<dbReference type="EMBL" id="BEZZ01000115">
    <property type="protein sequence ID" value="GCC26236.1"/>
    <property type="molecule type" value="Genomic_DNA"/>
</dbReference>
<feature type="region of interest" description="Disordered" evidence="1">
    <location>
        <begin position="28"/>
        <end position="53"/>
    </location>
</feature>
<dbReference type="OrthoDB" id="6155282at2759"/>
<keyword evidence="3" id="KW-1185">Reference proteome</keyword>
<dbReference type="AlphaFoldDB" id="A0A401S763"/>
<accession>A0A401S763</accession>
<dbReference type="OMA" id="CDNSPAK"/>
<dbReference type="STRING" id="137246.A0A401S763"/>
<dbReference type="PANTHER" id="PTHR37349:SF1">
    <property type="entry name" value="TESTIS-EXPRESSED PROTEIN 12"/>
    <property type="match status" value="1"/>
</dbReference>
<proteinExistence type="predicted"/>
<dbReference type="Pfam" id="PF15219">
    <property type="entry name" value="TEX12"/>
    <property type="match status" value="1"/>
</dbReference>
<sequence length="127" mass="14249">MSQMSAIPVKIIETKGIKRRKEMENEYCETPMQTKRHVASTSTSDGGGCSSNSGSVEKILQDVNEVVNVLLSTYTETLSQRTAVNAKHVQQLNTILEEARAMERYLKQKKEGLRHKLTMIANALHTE</sequence>
<reference evidence="2 3" key="1">
    <citation type="journal article" date="2018" name="Nat. Ecol. Evol.">
        <title>Shark genomes provide insights into elasmobranch evolution and the origin of vertebrates.</title>
        <authorList>
            <person name="Hara Y"/>
            <person name="Yamaguchi K"/>
            <person name="Onimaru K"/>
            <person name="Kadota M"/>
            <person name="Koyanagi M"/>
            <person name="Keeley SD"/>
            <person name="Tatsumi K"/>
            <person name="Tanaka K"/>
            <person name="Motone F"/>
            <person name="Kageyama Y"/>
            <person name="Nozu R"/>
            <person name="Adachi N"/>
            <person name="Nishimura O"/>
            <person name="Nakagawa R"/>
            <person name="Tanegashima C"/>
            <person name="Kiyatake I"/>
            <person name="Matsumoto R"/>
            <person name="Murakumo K"/>
            <person name="Nishida K"/>
            <person name="Terakita A"/>
            <person name="Kuratani S"/>
            <person name="Sato K"/>
            <person name="Hyodo S Kuraku.S."/>
        </authorList>
    </citation>
    <scope>NUCLEOTIDE SEQUENCE [LARGE SCALE GENOMIC DNA]</scope>
</reference>